<accession>A0A5A7MKL6</accession>
<proteinExistence type="predicted"/>
<dbReference type="AlphaFoldDB" id="A0A5A7MKL6"/>
<protein>
    <recommendedName>
        <fullName evidence="3">DUF1320 domain-containing protein</fullName>
    </recommendedName>
</protein>
<reference evidence="1 2" key="1">
    <citation type="journal article" date="2019" name="Microbiol. Resour. Announc.">
        <title>Draft Genome Sequence of Comamonas testosteroni TA441, a Bacterium That Has a Cryptic Phenol Degradation Gene Cluster.</title>
        <authorList>
            <person name="Arai H."/>
            <person name="Ishii M."/>
        </authorList>
    </citation>
    <scope>NUCLEOTIDE SEQUENCE [LARGE SCALE GENOMIC DNA]</scope>
    <source>
        <strain evidence="1 2">TA441</strain>
    </source>
</reference>
<dbReference type="Pfam" id="PF07030">
    <property type="entry name" value="Phage_Mu_Gp36"/>
    <property type="match status" value="1"/>
</dbReference>
<dbReference type="Proteomes" id="UP000323105">
    <property type="component" value="Unassembled WGS sequence"/>
</dbReference>
<sequence>MSMAYATAQDFIDHFGQREALALSDRERTGAVNHTVLDRLLSLASDEADGYIGRRYALPLTTAEGSPAAAPQPLRLAVLNMARYHGVGTEIANYEEITTRYKSNVQWLQGLADGKILLGTGLAAALVGGPAPTGGPTAVRTGGRMFDSSVLGSML</sequence>
<evidence type="ECO:0000313" key="1">
    <source>
        <dbReference type="EMBL" id="GEQ77424.1"/>
    </source>
</evidence>
<organism evidence="1 2">
    <name type="scientific">Comamonas testosteroni</name>
    <name type="common">Pseudomonas testosteroni</name>
    <dbReference type="NCBI Taxonomy" id="285"/>
    <lineage>
        <taxon>Bacteria</taxon>
        <taxon>Pseudomonadati</taxon>
        <taxon>Pseudomonadota</taxon>
        <taxon>Betaproteobacteria</taxon>
        <taxon>Burkholderiales</taxon>
        <taxon>Comamonadaceae</taxon>
        <taxon>Comamonas</taxon>
    </lineage>
</organism>
<comment type="caution">
    <text evidence="1">The sequence shown here is derived from an EMBL/GenBank/DDBJ whole genome shotgun (WGS) entry which is preliminary data.</text>
</comment>
<dbReference type="EMBL" id="BKBW01000013">
    <property type="protein sequence ID" value="GEQ77424.1"/>
    <property type="molecule type" value="Genomic_DNA"/>
</dbReference>
<dbReference type="InterPro" id="IPR009752">
    <property type="entry name" value="Phage_Mu_GpJ"/>
</dbReference>
<name>A0A5A7MKL6_COMTE</name>
<gene>
    <name evidence="1" type="ORF">CTTA_4429</name>
</gene>
<evidence type="ECO:0008006" key="3">
    <source>
        <dbReference type="Google" id="ProtNLM"/>
    </source>
</evidence>
<evidence type="ECO:0000313" key="2">
    <source>
        <dbReference type="Proteomes" id="UP000323105"/>
    </source>
</evidence>